<dbReference type="EMBL" id="JAWMWH010000003">
    <property type="protein sequence ID" value="MEJ6400984.1"/>
    <property type="molecule type" value="Genomic_DNA"/>
</dbReference>
<dbReference type="SUPFAM" id="SSF46689">
    <property type="entry name" value="Homeodomain-like"/>
    <property type="match status" value="1"/>
</dbReference>
<dbReference type="PANTHER" id="PTHR43479:SF11">
    <property type="entry name" value="ACREF_ENVCD OPERON REPRESSOR-RELATED"/>
    <property type="match status" value="1"/>
</dbReference>
<feature type="DNA-binding region" description="H-T-H motif" evidence="2">
    <location>
        <begin position="32"/>
        <end position="51"/>
    </location>
</feature>
<dbReference type="InterPro" id="IPR023772">
    <property type="entry name" value="DNA-bd_HTH_TetR-type_CS"/>
</dbReference>
<dbReference type="InterPro" id="IPR001647">
    <property type="entry name" value="HTH_TetR"/>
</dbReference>
<keyword evidence="5" id="KW-1185">Reference proteome</keyword>
<keyword evidence="1 2" id="KW-0238">DNA-binding</keyword>
<reference evidence="4 5" key="1">
    <citation type="submission" date="2023-10" db="EMBL/GenBank/DDBJ databases">
        <title>Nicoliella lavandulae sp. nov. isolated from Lavandula angustifolia flowers.</title>
        <authorList>
            <person name="Alcantara C."/>
            <person name="Zuniga M."/>
            <person name="Landete J.M."/>
            <person name="Monedero V."/>
        </authorList>
    </citation>
    <scope>NUCLEOTIDE SEQUENCE [LARGE SCALE GENOMIC DNA]</scope>
    <source>
        <strain evidence="4 5">Es01</strain>
    </source>
</reference>
<name>A0ABU8SM96_9LACO</name>
<accession>A0ABU8SM96</accession>
<evidence type="ECO:0000313" key="4">
    <source>
        <dbReference type="EMBL" id="MEJ6400984.1"/>
    </source>
</evidence>
<dbReference type="PROSITE" id="PS01081">
    <property type="entry name" value="HTH_TETR_1"/>
    <property type="match status" value="1"/>
</dbReference>
<dbReference type="PROSITE" id="PS50977">
    <property type="entry name" value="HTH_TETR_2"/>
    <property type="match status" value="1"/>
</dbReference>
<proteinExistence type="predicted"/>
<comment type="caution">
    <text evidence="4">The sequence shown here is derived from an EMBL/GenBank/DDBJ whole genome shotgun (WGS) entry which is preliminary data.</text>
</comment>
<dbReference type="PANTHER" id="PTHR43479">
    <property type="entry name" value="ACREF/ENVCD OPERON REPRESSOR-RELATED"/>
    <property type="match status" value="1"/>
</dbReference>
<dbReference type="InterPro" id="IPR050624">
    <property type="entry name" value="HTH-type_Tx_Regulator"/>
</dbReference>
<evidence type="ECO:0000256" key="1">
    <source>
        <dbReference type="ARBA" id="ARBA00023125"/>
    </source>
</evidence>
<evidence type="ECO:0000256" key="2">
    <source>
        <dbReference type="PROSITE-ProRule" id="PRU00335"/>
    </source>
</evidence>
<dbReference type="Pfam" id="PF00440">
    <property type="entry name" value="TetR_N"/>
    <property type="match status" value="1"/>
</dbReference>
<feature type="domain" description="HTH tetR-type" evidence="3">
    <location>
        <begin position="9"/>
        <end position="69"/>
    </location>
</feature>
<dbReference type="RefSeq" id="WP_339960833.1">
    <property type="nucleotide sequence ID" value="NZ_JAWMWH010000003.1"/>
</dbReference>
<dbReference type="InterPro" id="IPR009057">
    <property type="entry name" value="Homeodomain-like_sf"/>
</dbReference>
<dbReference type="Proteomes" id="UP001370590">
    <property type="component" value="Unassembled WGS sequence"/>
</dbReference>
<sequence>MNTKDIRVQKTYQALTDAFLQLLKTESFNSISINDLCKQSKIGRATFYRHFKNKDDFLHFATKRWVNIYLETGFDNLSNFVERRTELLSSIISSMLHFMDDNRQSLASSYQLDIANVFFSAFRARVEALINDYCAALHGLTFNGNANLLASEIAGAIVYAGTWYQENPDADIDETVESIVTPLDKVLDLYFPAN</sequence>
<gene>
    <name evidence="4" type="ORF">R4146_07490</name>
</gene>
<organism evidence="4 5">
    <name type="scientific">Nicoliella lavandulae</name>
    <dbReference type="NCBI Taxonomy" id="3082954"/>
    <lineage>
        <taxon>Bacteria</taxon>
        <taxon>Bacillati</taxon>
        <taxon>Bacillota</taxon>
        <taxon>Bacilli</taxon>
        <taxon>Lactobacillales</taxon>
        <taxon>Lactobacillaceae</taxon>
        <taxon>Nicoliella</taxon>
    </lineage>
</organism>
<evidence type="ECO:0000313" key="5">
    <source>
        <dbReference type="Proteomes" id="UP001370590"/>
    </source>
</evidence>
<protein>
    <submittedName>
        <fullName evidence="4">TetR/AcrR family transcriptional regulator</fullName>
    </submittedName>
</protein>
<evidence type="ECO:0000259" key="3">
    <source>
        <dbReference type="PROSITE" id="PS50977"/>
    </source>
</evidence>
<dbReference type="Gene3D" id="1.10.357.10">
    <property type="entry name" value="Tetracycline Repressor, domain 2"/>
    <property type="match status" value="1"/>
</dbReference>